<organism evidence="1 2">
    <name type="scientific">Flavobacterium cheonhonense</name>
    <dbReference type="NCBI Taxonomy" id="706185"/>
    <lineage>
        <taxon>Bacteria</taxon>
        <taxon>Pseudomonadati</taxon>
        <taxon>Bacteroidota</taxon>
        <taxon>Flavobacteriia</taxon>
        <taxon>Flavobacteriales</taxon>
        <taxon>Flavobacteriaceae</taxon>
        <taxon>Flavobacterium</taxon>
    </lineage>
</organism>
<dbReference type="Proteomes" id="UP001500968">
    <property type="component" value="Unassembled WGS sequence"/>
</dbReference>
<gene>
    <name evidence="1" type="ORF">GCM10022386_10850</name>
</gene>
<keyword evidence="2" id="KW-1185">Reference proteome</keyword>
<dbReference type="RefSeq" id="WP_290877258.1">
    <property type="nucleotide sequence ID" value="NZ_BAABCR010000013.1"/>
</dbReference>
<accession>A0ABP7TNJ7</accession>
<evidence type="ECO:0000313" key="2">
    <source>
        <dbReference type="Proteomes" id="UP001500968"/>
    </source>
</evidence>
<sequence>MGKKTYARHNFHSHTFCIWKEVPFSAISELKVNYTSQSGSQYIFTAAGLYRISNHWGRVANCHWRLVPLAEFKNQYTTVAYANWTDFYSNDDTAKLFFIKVDWLTREVNFYHKQTADSNEKVIFRNAKEVAKTIRTIKEVLSQEDWAKYLKYDDLESLREKVIAELVGTSKTFLEVKKAYL</sequence>
<protein>
    <submittedName>
        <fullName evidence="1">Uncharacterized protein</fullName>
    </submittedName>
</protein>
<comment type="caution">
    <text evidence="1">The sequence shown here is derived from an EMBL/GenBank/DDBJ whole genome shotgun (WGS) entry which is preliminary data.</text>
</comment>
<reference evidence="2" key="1">
    <citation type="journal article" date="2019" name="Int. J. Syst. Evol. Microbiol.">
        <title>The Global Catalogue of Microorganisms (GCM) 10K type strain sequencing project: providing services to taxonomists for standard genome sequencing and annotation.</title>
        <authorList>
            <consortium name="The Broad Institute Genomics Platform"/>
            <consortium name="The Broad Institute Genome Sequencing Center for Infectious Disease"/>
            <person name="Wu L."/>
            <person name="Ma J."/>
        </authorList>
    </citation>
    <scope>NUCLEOTIDE SEQUENCE [LARGE SCALE GENOMIC DNA]</scope>
    <source>
        <strain evidence="2">JCM 17064</strain>
    </source>
</reference>
<proteinExistence type="predicted"/>
<dbReference type="EMBL" id="BAABCR010000013">
    <property type="protein sequence ID" value="GAA4028986.1"/>
    <property type="molecule type" value="Genomic_DNA"/>
</dbReference>
<name>A0ABP7TNJ7_9FLAO</name>
<evidence type="ECO:0000313" key="1">
    <source>
        <dbReference type="EMBL" id="GAA4028986.1"/>
    </source>
</evidence>